<feature type="compositionally biased region" description="Basic and acidic residues" evidence="3">
    <location>
        <begin position="385"/>
        <end position="398"/>
    </location>
</feature>
<proteinExistence type="predicted"/>
<evidence type="ECO:0000313" key="6">
    <source>
        <dbReference type="Proteomes" id="UP000028302"/>
    </source>
</evidence>
<feature type="domain" description="Glycosyltransferase subfamily 4-like N-terminal" evidence="4">
    <location>
        <begin position="51"/>
        <end position="169"/>
    </location>
</feature>
<dbReference type="eggNOG" id="COG0438">
    <property type="taxonomic scope" value="Bacteria"/>
</dbReference>
<dbReference type="InterPro" id="IPR028098">
    <property type="entry name" value="Glyco_trans_4-like_N"/>
</dbReference>
<dbReference type="Proteomes" id="UP000028302">
    <property type="component" value="Unassembled WGS sequence"/>
</dbReference>
<name>A0A084IKQ7_SALHC</name>
<evidence type="ECO:0000256" key="3">
    <source>
        <dbReference type="SAM" id="MobiDB-lite"/>
    </source>
</evidence>
<organism evidence="5 6">
    <name type="scientific">Salinisphaera hydrothermalis (strain C41B8)</name>
    <dbReference type="NCBI Taxonomy" id="1304275"/>
    <lineage>
        <taxon>Bacteria</taxon>
        <taxon>Pseudomonadati</taxon>
        <taxon>Pseudomonadota</taxon>
        <taxon>Gammaproteobacteria</taxon>
        <taxon>Salinisphaerales</taxon>
        <taxon>Salinisphaeraceae</taxon>
        <taxon>Salinisphaera</taxon>
    </lineage>
</organism>
<evidence type="ECO:0000259" key="4">
    <source>
        <dbReference type="Pfam" id="PF13439"/>
    </source>
</evidence>
<dbReference type="PANTHER" id="PTHR12526">
    <property type="entry name" value="GLYCOSYLTRANSFERASE"/>
    <property type="match status" value="1"/>
</dbReference>
<keyword evidence="6" id="KW-1185">Reference proteome</keyword>
<dbReference type="EMBL" id="APNK01000014">
    <property type="protein sequence ID" value="KEZ77291.1"/>
    <property type="molecule type" value="Genomic_DNA"/>
</dbReference>
<protein>
    <submittedName>
        <fullName evidence="5">Group 1 glycosyl transferase</fullName>
    </submittedName>
</protein>
<feature type="region of interest" description="Disordered" evidence="3">
    <location>
        <begin position="377"/>
        <end position="398"/>
    </location>
</feature>
<evidence type="ECO:0000256" key="2">
    <source>
        <dbReference type="ARBA" id="ARBA00022679"/>
    </source>
</evidence>
<comment type="caution">
    <text evidence="5">The sequence shown here is derived from an EMBL/GenBank/DDBJ whole genome shotgun (WGS) entry which is preliminary data.</text>
</comment>
<dbReference type="STRING" id="1304275.C41B8_10535"/>
<evidence type="ECO:0000313" key="5">
    <source>
        <dbReference type="EMBL" id="KEZ77291.1"/>
    </source>
</evidence>
<dbReference type="Pfam" id="PF13692">
    <property type="entry name" value="Glyco_trans_1_4"/>
    <property type="match status" value="1"/>
</dbReference>
<gene>
    <name evidence="5" type="ORF">C41B8_10535</name>
</gene>
<dbReference type="Pfam" id="PF13439">
    <property type="entry name" value="Glyco_transf_4"/>
    <property type="match status" value="1"/>
</dbReference>
<evidence type="ECO:0000256" key="1">
    <source>
        <dbReference type="ARBA" id="ARBA00022676"/>
    </source>
</evidence>
<dbReference type="AlphaFoldDB" id="A0A084IKQ7"/>
<dbReference type="GO" id="GO:0016757">
    <property type="term" value="F:glycosyltransferase activity"/>
    <property type="evidence" value="ECO:0007669"/>
    <property type="project" value="UniProtKB-KW"/>
</dbReference>
<dbReference type="SUPFAM" id="SSF53756">
    <property type="entry name" value="UDP-Glycosyltransferase/glycogen phosphorylase"/>
    <property type="match status" value="1"/>
</dbReference>
<reference evidence="5 6" key="1">
    <citation type="submission" date="2013-03" db="EMBL/GenBank/DDBJ databases">
        <title>Salinisphaera hydrothermalis C41B8 Genome Sequencing.</title>
        <authorList>
            <person name="Li C."/>
            <person name="Lai Q."/>
            <person name="Shao Z."/>
        </authorList>
    </citation>
    <scope>NUCLEOTIDE SEQUENCE [LARGE SCALE GENOMIC DNA]</scope>
    <source>
        <strain evidence="5 6">C41B8</strain>
    </source>
</reference>
<accession>A0A084IKQ7</accession>
<keyword evidence="2 5" id="KW-0808">Transferase</keyword>
<sequence>MGYRIDLLVCDTPVATDMAVPANIAVIELTKSRKIARMGQIACGQGWQTSRYTLLPVPALRRALRFLGSLERYLRQARPAALLSPKPALNVLAILARERADWSGRVVVSEHTQFTGGQAWEALATVAAATYRRADAVTAVSEGVASNLAATIGLSPDRITTIYNPVDIASIRASSGAEIDRPWPTDAHACEMILGVGELTERKDFATLVRAFARVRAQRPCRLVLLGDGPERDRLTELSRDLRIESDVYMPGAQKNVYAWMACANVLVSSSRREGFGMVLAEALAVGCPVVSTACPSGPAEVLRDGRDGRLVPVGDDHALAAAIVATLERPPDPADLRKRAADFSMDTAARAYLNLLLPSYDELPRPDTGERLARSTLTFPDQGCPRHADHVDPSPTE</sequence>
<dbReference type="Gene3D" id="3.40.50.2000">
    <property type="entry name" value="Glycogen Phosphorylase B"/>
    <property type="match status" value="2"/>
</dbReference>
<dbReference type="PATRIC" id="fig|1304275.5.peg.2149"/>
<dbReference type="PANTHER" id="PTHR12526:SF510">
    <property type="entry name" value="D-INOSITOL 3-PHOSPHATE GLYCOSYLTRANSFERASE"/>
    <property type="match status" value="1"/>
</dbReference>
<keyword evidence="1" id="KW-0328">Glycosyltransferase</keyword>
<dbReference type="CDD" id="cd03811">
    <property type="entry name" value="GT4_GT28_WabH-like"/>
    <property type="match status" value="1"/>
</dbReference>